<dbReference type="EMBL" id="MCFF01000045">
    <property type="protein sequence ID" value="ORZ06585.1"/>
    <property type="molecule type" value="Genomic_DNA"/>
</dbReference>
<dbReference type="Gene3D" id="3.40.50.300">
    <property type="entry name" value="P-loop containing nucleotide triphosphate hydrolases"/>
    <property type="match status" value="1"/>
</dbReference>
<dbReference type="GO" id="GO:0005525">
    <property type="term" value="F:GTP binding"/>
    <property type="evidence" value="ECO:0007669"/>
    <property type="project" value="UniProtKB-KW"/>
</dbReference>
<feature type="region of interest" description="Disordered" evidence="3">
    <location>
        <begin position="566"/>
        <end position="590"/>
    </location>
</feature>
<feature type="repeat" description="ANK" evidence="1">
    <location>
        <begin position="704"/>
        <end position="738"/>
    </location>
</feature>
<evidence type="ECO:0000256" key="1">
    <source>
        <dbReference type="PROSITE-ProRule" id="PRU00023"/>
    </source>
</evidence>
<dbReference type="Pfam" id="PF12796">
    <property type="entry name" value="Ank_2"/>
    <property type="match status" value="1"/>
</dbReference>
<dbReference type="SUPFAM" id="SSF52540">
    <property type="entry name" value="P-loop containing nucleoside triphosphate hydrolases"/>
    <property type="match status" value="1"/>
</dbReference>
<dbReference type="Proteomes" id="UP000193648">
    <property type="component" value="Unassembled WGS sequence"/>
</dbReference>
<protein>
    <recommendedName>
        <fullName evidence="4">Septin-type G domain-containing protein</fullName>
    </recommendedName>
</protein>
<keyword evidence="2" id="KW-0342">GTP-binding</keyword>
<dbReference type="Gene3D" id="1.25.40.20">
    <property type="entry name" value="Ankyrin repeat-containing domain"/>
    <property type="match status" value="1"/>
</dbReference>
<feature type="region of interest" description="Disordered" evidence="3">
    <location>
        <begin position="403"/>
        <end position="422"/>
    </location>
</feature>
<dbReference type="InterPro" id="IPR036770">
    <property type="entry name" value="Ankyrin_rpt-contain_sf"/>
</dbReference>
<dbReference type="InterPro" id="IPR027417">
    <property type="entry name" value="P-loop_NTPase"/>
</dbReference>
<evidence type="ECO:0000256" key="2">
    <source>
        <dbReference type="RuleBase" id="RU004560"/>
    </source>
</evidence>
<dbReference type="STRING" id="64571.A0A1Y2GBX2"/>
<gene>
    <name evidence="5" type="ORF">BCR41DRAFT_425111</name>
</gene>
<dbReference type="SUPFAM" id="SSF48403">
    <property type="entry name" value="Ankyrin repeat"/>
    <property type="match status" value="1"/>
</dbReference>
<name>A0A1Y2GBX2_9FUNG</name>
<evidence type="ECO:0000313" key="6">
    <source>
        <dbReference type="Proteomes" id="UP000193648"/>
    </source>
</evidence>
<feature type="region of interest" description="Disordered" evidence="3">
    <location>
        <begin position="845"/>
        <end position="893"/>
    </location>
</feature>
<dbReference type="PROSITE" id="PS51719">
    <property type="entry name" value="G_SEPTIN"/>
    <property type="match status" value="1"/>
</dbReference>
<dbReference type="InterPro" id="IPR002110">
    <property type="entry name" value="Ankyrin_rpt"/>
</dbReference>
<dbReference type="PROSITE" id="PS50088">
    <property type="entry name" value="ANK_REPEAT"/>
    <property type="match status" value="1"/>
</dbReference>
<sequence length="893" mass="96583">MAENNVPAASLRFLLLGDVGVGKSTFISTLASTLSAVHANDLIEEYIPAPLSSSTPAPSAIRLNGVHIGAGSVLQDDGSSPFDDPLGLLPPKVEVPSRDLTFLSLPGYSSTTNPSTILSLTDDYLNHHLHSVTSIFSPSIPSAQLAWFLIAGSGAHSLPTCAFYFVLYELKPIDIIYMKMIHERINLIPIIAKADTVSKNELWVLKKRMLRQLKMNGIKIHTFGLDMETIEKMTQQRQWGAPPFVVSTREDSEGQLLESELKLLIDLCLYKRIRHLQEDAARKVIAWKRTIEQTGRQTKTNVEKVWERGVANTKDTKTNHANGFTTNTTPVAAVATVNASTFVNNHSNGSYFTQADMLPSVSSPVNQIIPGQYAPPPSVQQQQQQVLTPPTPAPQINGQLASPINLPFTPPPSGNSSSLDKTDVSTNFGLSLTGYAPPPSFNNGATTGYSAPPSSFNKPASLGAVSSAYPVPGTAAVIPPPPSSSHAHPSQYTATTIYSPLPKTTSANSVVNAITPPIQSRLPLGHTVTGLSVDNSTRPTELTGENVQETVPDARRSFMESYTPKATGAADGVHSSPTLEAASSASAGAEDRIEVKVEIPNSGSSYQPSAQDSITDFSKQLPPTPQLQQTSFLLPGGFQPAGAFLIPPHDLYQATLMPTVIGAAGTNEYGEAYPDIWEAVELGDVATVQMHLNNGVSPDLRNTTRSTLLHRTAWQGVKPFAVMKLLISYGANVNLTNENGNTVLQNVLMKHDDVGLVKLLLDNGAETMIPNKEGMNALEVTALFNKVELARYLLENDLSSSEPQSIINAMQRVRSPDKRAMRVLLKSWQGKDGEKKRLELMERLRNPPSSHGSHQSQQHSQHQQQRSSDAASVRSFETTKGDGKSSKWLKLKF</sequence>
<evidence type="ECO:0000259" key="4">
    <source>
        <dbReference type="PROSITE" id="PS51719"/>
    </source>
</evidence>
<dbReference type="InParanoid" id="A0A1Y2GBX2"/>
<keyword evidence="2" id="KW-0547">Nucleotide-binding</keyword>
<dbReference type="SMART" id="SM00248">
    <property type="entry name" value="ANK"/>
    <property type="match status" value="4"/>
</dbReference>
<dbReference type="Pfam" id="PF00735">
    <property type="entry name" value="Septin"/>
    <property type="match status" value="1"/>
</dbReference>
<dbReference type="RefSeq" id="XP_021877628.1">
    <property type="nucleotide sequence ID" value="XM_022030537.1"/>
</dbReference>
<feature type="compositionally biased region" description="Low complexity" evidence="3">
    <location>
        <begin position="379"/>
        <end position="388"/>
    </location>
</feature>
<keyword evidence="1" id="KW-0040">ANK repeat</keyword>
<evidence type="ECO:0000313" key="5">
    <source>
        <dbReference type="EMBL" id="ORZ06585.1"/>
    </source>
</evidence>
<accession>A0A1Y2GBX2</accession>
<dbReference type="AlphaFoldDB" id="A0A1Y2GBX2"/>
<feature type="region of interest" description="Disordered" evidence="3">
    <location>
        <begin position="367"/>
        <end position="394"/>
    </location>
</feature>
<feature type="domain" description="Septin-type G" evidence="4">
    <location>
        <begin position="7"/>
        <end position="223"/>
    </location>
</feature>
<organism evidence="5 6">
    <name type="scientific">Lobosporangium transversale</name>
    <dbReference type="NCBI Taxonomy" id="64571"/>
    <lineage>
        <taxon>Eukaryota</taxon>
        <taxon>Fungi</taxon>
        <taxon>Fungi incertae sedis</taxon>
        <taxon>Mucoromycota</taxon>
        <taxon>Mortierellomycotina</taxon>
        <taxon>Mortierellomycetes</taxon>
        <taxon>Mortierellales</taxon>
        <taxon>Mortierellaceae</taxon>
        <taxon>Lobosporangium</taxon>
    </lineage>
</organism>
<feature type="compositionally biased region" description="Low complexity" evidence="3">
    <location>
        <begin position="849"/>
        <end position="868"/>
    </location>
</feature>
<dbReference type="InterPro" id="IPR030379">
    <property type="entry name" value="G_SEPTIN_dom"/>
</dbReference>
<proteinExistence type="inferred from homology"/>
<reference evidence="5 6" key="1">
    <citation type="submission" date="2016-07" db="EMBL/GenBank/DDBJ databases">
        <title>Pervasive Adenine N6-methylation of Active Genes in Fungi.</title>
        <authorList>
            <consortium name="DOE Joint Genome Institute"/>
            <person name="Mondo S.J."/>
            <person name="Dannebaum R.O."/>
            <person name="Kuo R.C."/>
            <person name="Labutti K."/>
            <person name="Haridas S."/>
            <person name="Kuo A."/>
            <person name="Salamov A."/>
            <person name="Ahrendt S.R."/>
            <person name="Lipzen A."/>
            <person name="Sullivan W."/>
            <person name="Andreopoulos W.B."/>
            <person name="Clum A."/>
            <person name="Lindquist E."/>
            <person name="Daum C."/>
            <person name="Ramamoorthy G.K."/>
            <person name="Gryganskyi A."/>
            <person name="Culley D."/>
            <person name="Magnuson J.K."/>
            <person name="James T.Y."/>
            <person name="O'Malley M.A."/>
            <person name="Stajich J.E."/>
            <person name="Spatafora J.W."/>
            <person name="Visel A."/>
            <person name="Grigoriev I.V."/>
        </authorList>
    </citation>
    <scope>NUCLEOTIDE SEQUENCE [LARGE SCALE GENOMIC DNA]</scope>
    <source>
        <strain evidence="5 6">NRRL 3116</strain>
    </source>
</reference>
<comment type="caution">
    <text evidence="5">The sequence shown here is derived from an EMBL/GenBank/DDBJ whole genome shotgun (WGS) entry which is preliminary data.</text>
</comment>
<dbReference type="OrthoDB" id="341259at2759"/>
<dbReference type="GeneID" id="33572378"/>
<dbReference type="PANTHER" id="PTHR18884">
    <property type="entry name" value="SEPTIN"/>
    <property type="match status" value="1"/>
</dbReference>
<keyword evidence="6" id="KW-1185">Reference proteome</keyword>
<evidence type="ECO:0000256" key="3">
    <source>
        <dbReference type="SAM" id="MobiDB-lite"/>
    </source>
</evidence>
<comment type="similarity">
    <text evidence="2">Belongs to the TRAFAC class TrmE-Era-EngA-EngB-Septin-like GTPase superfamily. Septin GTPase family.</text>
</comment>